<proteinExistence type="predicted"/>
<evidence type="ECO:0000313" key="4">
    <source>
        <dbReference type="Proteomes" id="UP000181728"/>
    </source>
</evidence>
<evidence type="ECO:0000313" key="3">
    <source>
        <dbReference type="EMBL" id="VDB99361.1"/>
    </source>
</evidence>
<evidence type="ECO:0000313" key="5">
    <source>
        <dbReference type="Proteomes" id="UP000294726"/>
    </source>
</evidence>
<dbReference type="EMBL" id="LR031358">
    <property type="protein sequence ID" value="VDB99361.1"/>
    <property type="molecule type" value="Genomic_DNA"/>
</dbReference>
<gene>
    <name evidence="2" type="ORF">ATX59_09180</name>
    <name evidence="3" type="ORF">OENI_1890</name>
</gene>
<accession>A0A483BZK0</accession>
<organism evidence="2 4">
    <name type="scientific">Oenococcus oeni</name>
    <name type="common">Leuconostoc oenos</name>
    <dbReference type="NCBI Taxonomy" id="1247"/>
    <lineage>
        <taxon>Bacteria</taxon>
        <taxon>Bacillati</taxon>
        <taxon>Bacillota</taxon>
        <taxon>Bacilli</taxon>
        <taxon>Lactobacillales</taxon>
        <taxon>Lactobacillaceae</taxon>
        <taxon>Oenococcus</taxon>
    </lineage>
</organism>
<protein>
    <submittedName>
        <fullName evidence="2">Uncharacterized protein</fullName>
    </submittedName>
</protein>
<keyword evidence="1" id="KW-0472">Membrane</keyword>
<dbReference type="AlphaFoldDB" id="A0A483BZK0"/>
<keyword evidence="1" id="KW-1133">Transmembrane helix</keyword>
<name>A0A483BZK0_OENOE</name>
<reference evidence="3 5" key="2">
    <citation type="submission" date="2018-08" db="EMBL/GenBank/DDBJ databases">
        <authorList>
            <person name="Lorentzen P. G. S. M."/>
        </authorList>
    </citation>
    <scope>NUCLEOTIDE SEQUENCE [LARGE SCALE GENOMIC DNA]</scope>
    <source>
        <strain evidence="3 5">CRBO_1381</strain>
    </source>
</reference>
<keyword evidence="1" id="KW-0812">Transmembrane</keyword>
<evidence type="ECO:0000313" key="2">
    <source>
        <dbReference type="EMBL" id="OIM20353.1"/>
    </source>
</evidence>
<dbReference type="Proteomes" id="UP000294726">
    <property type="component" value="Chromosome"/>
</dbReference>
<feature type="transmembrane region" description="Helical" evidence="1">
    <location>
        <begin position="48"/>
        <end position="68"/>
    </location>
</feature>
<dbReference type="EMBL" id="MLOK01000061">
    <property type="protein sequence ID" value="OIM20353.1"/>
    <property type="molecule type" value="Genomic_DNA"/>
</dbReference>
<evidence type="ECO:0000256" key="1">
    <source>
        <dbReference type="SAM" id="Phobius"/>
    </source>
</evidence>
<reference evidence="2 4" key="1">
    <citation type="journal article" date="2016" name="BMC Genomics">
        <title>Consensus pan-genome assembly of the specialised wine bacterium Oenococcus oeni.</title>
        <authorList>
            <person name="Sternes P.R."/>
            <person name="Borneman A.R."/>
        </authorList>
    </citation>
    <scope>NUCLEOTIDE SEQUENCE [LARGE SCALE GENOMIC DNA]</scope>
    <source>
        <strain evidence="2 4">AWRIB661</strain>
    </source>
</reference>
<dbReference type="Proteomes" id="UP000181728">
    <property type="component" value="Unassembled WGS sequence"/>
</dbReference>
<sequence>MEIMKILAITTPFSYLIDCVEKFVLPGGFMSWHHSLQLLLSKQKSSHYLRLNVITFAIFAITEWFALFNKDSNSSLVISASFLACNAIFTHIN</sequence>